<feature type="transmembrane region" description="Helical" evidence="1">
    <location>
        <begin position="44"/>
        <end position="62"/>
    </location>
</feature>
<reference evidence="3" key="1">
    <citation type="submission" date="2020-08" db="EMBL/GenBank/DDBJ databases">
        <title>Genome public.</title>
        <authorList>
            <person name="Liu C."/>
            <person name="Sun Q."/>
        </authorList>
    </citation>
    <scope>NUCLEOTIDE SEQUENCE</scope>
    <source>
        <strain evidence="3">NSJ-23</strain>
    </source>
</reference>
<dbReference type="AlphaFoldDB" id="A0A8J6M2H4"/>
<dbReference type="EMBL" id="JACOPO010000001">
    <property type="protein sequence ID" value="MBC5721805.1"/>
    <property type="molecule type" value="Genomic_DNA"/>
</dbReference>
<keyword evidence="1" id="KW-0812">Transmembrane</keyword>
<accession>A0A8J6M2H4</accession>
<feature type="transmembrane region" description="Helical" evidence="1">
    <location>
        <begin position="130"/>
        <end position="152"/>
    </location>
</feature>
<proteinExistence type="predicted"/>
<dbReference type="Pfam" id="PF07331">
    <property type="entry name" value="TctB"/>
    <property type="match status" value="1"/>
</dbReference>
<keyword evidence="1" id="KW-0472">Membrane</keyword>
<feature type="transmembrane region" description="Helical" evidence="1">
    <location>
        <begin position="83"/>
        <end position="100"/>
    </location>
</feature>
<sequence length="154" mass="17145">MHKGDTIPGLITAIFGYSVAIYTLLEDTMRVNAQSSDGVPGAGFFPVLLGFAVGILGTILFVRGILQKGSVQYFQVDPEIKFNLKRLGLTAVSIVIFFILWQTTKRFIVCVPILCFALNAIFGRKLKYNIIYTVVFTAFIYLAFVVGFSIQFNR</sequence>
<keyword evidence="4" id="KW-1185">Reference proteome</keyword>
<feature type="transmembrane region" description="Helical" evidence="1">
    <location>
        <begin position="106"/>
        <end position="123"/>
    </location>
</feature>
<comment type="caution">
    <text evidence="3">The sequence shown here is derived from an EMBL/GenBank/DDBJ whole genome shotgun (WGS) entry which is preliminary data.</text>
</comment>
<organism evidence="3 4">
    <name type="scientific">Flintibacter hominis</name>
    <dbReference type="NCBI Taxonomy" id="2763048"/>
    <lineage>
        <taxon>Bacteria</taxon>
        <taxon>Bacillati</taxon>
        <taxon>Bacillota</taxon>
        <taxon>Clostridia</taxon>
        <taxon>Eubacteriales</taxon>
        <taxon>Flintibacter</taxon>
    </lineage>
</organism>
<evidence type="ECO:0000313" key="3">
    <source>
        <dbReference type="EMBL" id="MBC5721805.1"/>
    </source>
</evidence>
<dbReference type="Proteomes" id="UP000628736">
    <property type="component" value="Unassembled WGS sequence"/>
</dbReference>
<dbReference type="RefSeq" id="WP_147571177.1">
    <property type="nucleotide sequence ID" value="NZ_JACOPO010000001.1"/>
</dbReference>
<feature type="domain" description="DUF1468" evidence="2">
    <location>
        <begin position="9"/>
        <end position="152"/>
    </location>
</feature>
<dbReference type="InterPro" id="IPR009936">
    <property type="entry name" value="DUF1468"/>
</dbReference>
<feature type="transmembrane region" description="Helical" evidence="1">
    <location>
        <begin position="7"/>
        <end position="24"/>
    </location>
</feature>
<gene>
    <name evidence="3" type="ORF">H8S11_03090</name>
</gene>
<evidence type="ECO:0000256" key="1">
    <source>
        <dbReference type="SAM" id="Phobius"/>
    </source>
</evidence>
<evidence type="ECO:0000259" key="2">
    <source>
        <dbReference type="Pfam" id="PF07331"/>
    </source>
</evidence>
<name>A0A8J6M2H4_9FIRM</name>
<keyword evidence="1" id="KW-1133">Transmembrane helix</keyword>
<evidence type="ECO:0000313" key="4">
    <source>
        <dbReference type="Proteomes" id="UP000628736"/>
    </source>
</evidence>
<protein>
    <submittedName>
        <fullName evidence="3">Tripartite tricarboxylate transporter TctB family protein</fullName>
    </submittedName>
</protein>